<comment type="similarity">
    <text evidence="1">Belongs to the enoyl-CoA hydratase/isomerase family.</text>
</comment>
<dbReference type="InterPro" id="IPR001753">
    <property type="entry name" value="Enoyl-CoA_hydra/iso"/>
</dbReference>
<dbReference type="AlphaFoldDB" id="A0A1I3C4S3"/>
<dbReference type="PANTHER" id="PTHR43459:SF1">
    <property type="entry name" value="EG:BACN32G11.4 PROTEIN"/>
    <property type="match status" value="1"/>
</dbReference>
<gene>
    <name evidence="2" type="ORF">SAMN05216258_101578</name>
</gene>
<reference evidence="2 3" key="1">
    <citation type="submission" date="2016-10" db="EMBL/GenBank/DDBJ databases">
        <authorList>
            <person name="de Groot N.N."/>
        </authorList>
    </citation>
    <scope>NUCLEOTIDE SEQUENCE [LARGE SCALE GENOMIC DNA]</scope>
    <source>
        <strain evidence="2 3">CGMCC 1.11030</strain>
    </source>
</reference>
<evidence type="ECO:0000313" key="2">
    <source>
        <dbReference type="EMBL" id="SFH69470.1"/>
    </source>
</evidence>
<protein>
    <submittedName>
        <fullName evidence="2">Short chain enoyl-CoA hydratase /Enoyl-CoA hydratase</fullName>
    </submittedName>
</protein>
<dbReference type="RefSeq" id="WP_092857599.1">
    <property type="nucleotide sequence ID" value="NZ_FOQH01000001.1"/>
</dbReference>
<sequence length="270" mass="28140">MKDHQEAPVEPGVDDPVCVTQRIGATALVWINDPKRRNPLSMALRPALIQAMAEAQADPDVRAVVLAGAGGCFSAGGDISTMKGITAASGRARLQDVHRLVKIVQGGTKPVIAAVEGYAVGAGLSIAAMCDMVVASSEAKFSLPFGKLGLMPDLGVFHTLPARIGMGRTKLLAMTGRTIDAQTAADWGLVEEICAPGEAVEKALAMAEEVARCAPLSVATSKQTLARGPMSLDDMLSAEADTQALLFCTEDVKEGVAAFLEKRRPAFKGA</sequence>
<evidence type="ECO:0000256" key="1">
    <source>
        <dbReference type="ARBA" id="ARBA00005254"/>
    </source>
</evidence>
<accession>A0A1I3C4S3</accession>
<keyword evidence="3" id="KW-1185">Reference proteome</keyword>
<dbReference type="Gene3D" id="1.10.12.10">
    <property type="entry name" value="Lyase 2-enoyl-coa Hydratase, Chain A, domain 2"/>
    <property type="match status" value="1"/>
</dbReference>
<dbReference type="EMBL" id="FOQH01000001">
    <property type="protein sequence ID" value="SFH69470.1"/>
    <property type="molecule type" value="Genomic_DNA"/>
</dbReference>
<dbReference type="OrthoDB" id="7619812at2"/>
<dbReference type="Gene3D" id="3.90.226.10">
    <property type="entry name" value="2-enoyl-CoA Hydratase, Chain A, domain 1"/>
    <property type="match status" value="1"/>
</dbReference>
<dbReference type="Pfam" id="PF00378">
    <property type="entry name" value="ECH_1"/>
    <property type="match status" value="1"/>
</dbReference>
<proteinExistence type="inferred from homology"/>
<organism evidence="2 3">
    <name type="scientific">Albimonas pacifica</name>
    <dbReference type="NCBI Taxonomy" id="1114924"/>
    <lineage>
        <taxon>Bacteria</taxon>
        <taxon>Pseudomonadati</taxon>
        <taxon>Pseudomonadota</taxon>
        <taxon>Alphaproteobacteria</taxon>
        <taxon>Rhodobacterales</taxon>
        <taxon>Paracoccaceae</taxon>
        <taxon>Albimonas</taxon>
    </lineage>
</organism>
<dbReference type="Proteomes" id="UP000199377">
    <property type="component" value="Unassembled WGS sequence"/>
</dbReference>
<dbReference type="GO" id="GO:0003824">
    <property type="term" value="F:catalytic activity"/>
    <property type="evidence" value="ECO:0007669"/>
    <property type="project" value="UniProtKB-ARBA"/>
</dbReference>
<dbReference type="SUPFAM" id="SSF52096">
    <property type="entry name" value="ClpP/crotonase"/>
    <property type="match status" value="1"/>
</dbReference>
<dbReference type="STRING" id="1114924.SAMN05216258_101578"/>
<dbReference type="InterPro" id="IPR029045">
    <property type="entry name" value="ClpP/crotonase-like_dom_sf"/>
</dbReference>
<dbReference type="CDD" id="cd06558">
    <property type="entry name" value="crotonase-like"/>
    <property type="match status" value="1"/>
</dbReference>
<name>A0A1I3C4S3_9RHOB</name>
<dbReference type="PANTHER" id="PTHR43459">
    <property type="entry name" value="ENOYL-COA HYDRATASE"/>
    <property type="match status" value="1"/>
</dbReference>
<evidence type="ECO:0000313" key="3">
    <source>
        <dbReference type="Proteomes" id="UP000199377"/>
    </source>
</evidence>
<dbReference type="InterPro" id="IPR014748">
    <property type="entry name" value="Enoyl-CoA_hydra_C"/>
</dbReference>